<dbReference type="InterPro" id="IPR020546">
    <property type="entry name" value="ATP_synth_F1_dsu/esu_N"/>
</dbReference>
<dbReference type="EMBL" id="METP01000033">
    <property type="protein sequence ID" value="OGC05875.1"/>
    <property type="molecule type" value="Genomic_DNA"/>
</dbReference>
<evidence type="ECO:0000313" key="9">
    <source>
        <dbReference type="Proteomes" id="UP000176938"/>
    </source>
</evidence>
<feature type="domain" description="ATP synthase F1 complex delta/epsilon subunit N-terminal" evidence="7">
    <location>
        <begin position="4"/>
        <end position="79"/>
    </location>
</feature>
<protein>
    <recommendedName>
        <fullName evidence="7">ATP synthase F1 complex delta/epsilon subunit N-terminal domain-containing protein</fullName>
    </recommendedName>
</protein>
<comment type="subcellular location">
    <subcellularLocation>
        <location evidence="1">Endomembrane system</location>
        <topology evidence="1">Peripheral membrane protein</topology>
    </subcellularLocation>
</comment>
<keyword evidence="6" id="KW-0066">ATP synthesis</keyword>
<dbReference type="Pfam" id="PF02823">
    <property type="entry name" value="ATP-synt_DE_N"/>
    <property type="match status" value="1"/>
</dbReference>
<evidence type="ECO:0000259" key="7">
    <source>
        <dbReference type="Pfam" id="PF02823"/>
    </source>
</evidence>
<keyword evidence="6" id="KW-0139">CF(1)</keyword>
<gene>
    <name evidence="8" type="ORF">A3H38_06735</name>
</gene>
<dbReference type="GO" id="GO:0045259">
    <property type="term" value="C:proton-transporting ATP synthase complex"/>
    <property type="evidence" value="ECO:0007669"/>
    <property type="project" value="UniProtKB-KW"/>
</dbReference>
<evidence type="ECO:0000256" key="1">
    <source>
        <dbReference type="ARBA" id="ARBA00004184"/>
    </source>
</evidence>
<dbReference type="Proteomes" id="UP000176938">
    <property type="component" value="Unassembled WGS sequence"/>
</dbReference>
<evidence type="ECO:0000256" key="4">
    <source>
        <dbReference type="ARBA" id="ARBA00023065"/>
    </source>
</evidence>
<sequence length="81" mass="8851">MKAFDLEIIYPGKKAFSAKIVSLVAPALDGKLGILARHAPLLSLLRKGKLEAKQADGKEISFDLDSGLLRAENNRVQVFML</sequence>
<evidence type="ECO:0000313" key="8">
    <source>
        <dbReference type="EMBL" id="OGC05875.1"/>
    </source>
</evidence>
<keyword evidence="3" id="KW-0813">Transport</keyword>
<comment type="caution">
    <text evidence="8">The sequence shown here is derived from an EMBL/GenBank/DDBJ whole genome shotgun (WGS) entry which is preliminary data.</text>
</comment>
<dbReference type="CDD" id="cd12152">
    <property type="entry name" value="F1-ATPase_delta"/>
    <property type="match status" value="1"/>
</dbReference>
<dbReference type="Gene3D" id="2.60.15.10">
    <property type="entry name" value="F0F1 ATP synthase delta/epsilon subunit, N-terminal"/>
    <property type="match status" value="1"/>
</dbReference>
<comment type="similarity">
    <text evidence="2">Belongs to the ATPase epsilon chain family.</text>
</comment>
<evidence type="ECO:0000256" key="2">
    <source>
        <dbReference type="ARBA" id="ARBA00005712"/>
    </source>
</evidence>
<dbReference type="AlphaFoldDB" id="A0A1F4RCF3"/>
<dbReference type="GO" id="GO:0046933">
    <property type="term" value="F:proton-transporting ATP synthase activity, rotational mechanism"/>
    <property type="evidence" value="ECO:0007669"/>
    <property type="project" value="InterPro"/>
</dbReference>
<dbReference type="GO" id="GO:0012505">
    <property type="term" value="C:endomembrane system"/>
    <property type="evidence" value="ECO:0007669"/>
    <property type="project" value="UniProtKB-SubCell"/>
</dbReference>
<keyword evidence="5" id="KW-0472">Membrane</keyword>
<name>A0A1F4RCF3_UNCSA</name>
<evidence type="ECO:0000256" key="6">
    <source>
        <dbReference type="ARBA" id="ARBA00023196"/>
    </source>
</evidence>
<organism evidence="8 9">
    <name type="scientific">candidate division WOR-1 bacterium RIFCSPLOWO2_02_FULL_46_20</name>
    <dbReference type="NCBI Taxonomy" id="1802567"/>
    <lineage>
        <taxon>Bacteria</taxon>
        <taxon>Bacillati</taxon>
        <taxon>Saganbacteria</taxon>
    </lineage>
</organism>
<dbReference type="InterPro" id="IPR036771">
    <property type="entry name" value="ATPsynth_dsu/esu_N"/>
</dbReference>
<keyword evidence="4" id="KW-0406">Ion transport</keyword>
<evidence type="ECO:0000256" key="5">
    <source>
        <dbReference type="ARBA" id="ARBA00023136"/>
    </source>
</evidence>
<evidence type="ECO:0000256" key="3">
    <source>
        <dbReference type="ARBA" id="ARBA00022448"/>
    </source>
</evidence>
<reference evidence="8 9" key="1">
    <citation type="journal article" date="2016" name="Nat. Commun.">
        <title>Thousands of microbial genomes shed light on interconnected biogeochemical processes in an aquifer system.</title>
        <authorList>
            <person name="Anantharaman K."/>
            <person name="Brown C.T."/>
            <person name="Hug L.A."/>
            <person name="Sharon I."/>
            <person name="Castelle C.J."/>
            <person name="Probst A.J."/>
            <person name="Thomas B.C."/>
            <person name="Singh A."/>
            <person name="Wilkins M.J."/>
            <person name="Karaoz U."/>
            <person name="Brodie E.L."/>
            <person name="Williams K.H."/>
            <person name="Hubbard S.S."/>
            <person name="Banfield J.F."/>
        </authorList>
    </citation>
    <scope>NUCLEOTIDE SEQUENCE [LARGE SCALE GENOMIC DNA]</scope>
</reference>
<dbReference type="SUPFAM" id="SSF51344">
    <property type="entry name" value="Epsilon subunit of F1F0-ATP synthase N-terminal domain"/>
    <property type="match status" value="1"/>
</dbReference>
<dbReference type="InterPro" id="IPR001469">
    <property type="entry name" value="ATP_synth_F1_dsu/esu"/>
</dbReference>
<accession>A0A1F4RCF3</accession>
<proteinExistence type="inferred from homology"/>